<dbReference type="EMBL" id="CM012437">
    <property type="protein sequence ID" value="RVE75812.1"/>
    <property type="molecule type" value="Genomic_DNA"/>
</dbReference>
<dbReference type="PANTHER" id="PTHR22803">
    <property type="entry name" value="MANNOSE, PHOSPHOLIPASE, LECTIN RECEPTOR RELATED"/>
    <property type="match status" value="1"/>
</dbReference>
<keyword evidence="2" id="KW-0175">Coiled coil</keyword>
<feature type="coiled-coil region" evidence="2">
    <location>
        <begin position="60"/>
        <end position="94"/>
    </location>
</feature>
<dbReference type="CDD" id="cd03590">
    <property type="entry name" value="CLECT_DC-SIGN_like"/>
    <property type="match status" value="1"/>
</dbReference>
<feature type="coiled-coil region" evidence="2">
    <location>
        <begin position="120"/>
        <end position="189"/>
    </location>
</feature>
<sequence>MTSPRWMTLVCFSLISVFGAGETLTIIVPEQSVGQSSLPAIIRKLLIQQKGSVSSCVSQQKKLTADINTLKKKNADMNSQSNKLKQELKRVRSISSSKINSLTKGRKELQRVLNITVSQKNSVAAKRDQLNKTIADMEARAKILKQEKGALQTKLDRSLSEKNSLASKVNELNKASSDLNTKIRSLTAEKSGLQSNLNTCNSQKNALVSQVNPLKVENQGLRSTIQRQTGDTNNLRNQLNACNAQRNVYLSILNNQQWIYFRGSHYFISTSTASWGNSRNDCHRRGADLVVINDATENNFVREFKRKLWIGLYRSGSSWAWVDGSPYSVSFWASREPNNSRGREDRVEIRHYDSFSSWNDEPQGTNNYWICEKKVL</sequence>
<dbReference type="PROSITE" id="PS50041">
    <property type="entry name" value="C_TYPE_LECTIN_2"/>
    <property type="match status" value="1"/>
</dbReference>
<dbReference type="AlphaFoldDB" id="A0A3S2Q195"/>
<dbReference type="InterPro" id="IPR016186">
    <property type="entry name" value="C-type_lectin-like/link_sf"/>
</dbReference>
<evidence type="ECO:0000256" key="2">
    <source>
        <dbReference type="SAM" id="Coils"/>
    </source>
</evidence>
<feature type="domain" description="C-type lectin" evidence="4">
    <location>
        <begin position="261"/>
        <end position="372"/>
    </location>
</feature>
<dbReference type="Pfam" id="PF00059">
    <property type="entry name" value="Lectin_C"/>
    <property type="match status" value="1"/>
</dbReference>
<dbReference type="InterPro" id="IPR001304">
    <property type="entry name" value="C-type_lectin-like"/>
</dbReference>
<dbReference type="InterPro" id="IPR016187">
    <property type="entry name" value="CTDL_fold"/>
</dbReference>
<organism evidence="5 6">
    <name type="scientific">Oryzias javanicus</name>
    <name type="common">Javanese ricefish</name>
    <name type="synonym">Aplocheilus javanicus</name>
    <dbReference type="NCBI Taxonomy" id="123683"/>
    <lineage>
        <taxon>Eukaryota</taxon>
        <taxon>Metazoa</taxon>
        <taxon>Chordata</taxon>
        <taxon>Craniata</taxon>
        <taxon>Vertebrata</taxon>
        <taxon>Euteleostomi</taxon>
        <taxon>Actinopterygii</taxon>
        <taxon>Neopterygii</taxon>
        <taxon>Teleostei</taxon>
        <taxon>Neoteleostei</taxon>
        <taxon>Acanthomorphata</taxon>
        <taxon>Ovalentaria</taxon>
        <taxon>Atherinomorphae</taxon>
        <taxon>Beloniformes</taxon>
        <taxon>Adrianichthyidae</taxon>
        <taxon>Oryziinae</taxon>
        <taxon>Oryzias</taxon>
    </lineage>
</organism>
<reference evidence="5 6" key="2">
    <citation type="submission" date="2019-01" db="EMBL/GenBank/DDBJ databases">
        <title>A chromosome length genome reference of the Java medaka (oryzias javanicus).</title>
        <authorList>
            <person name="Herpin A."/>
            <person name="Takehana Y."/>
            <person name="Naruse K."/>
            <person name="Ansai S."/>
            <person name="Kawaguchi M."/>
        </authorList>
    </citation>
    <scope>NUCLEOTIDE SEQUENCE [LARGE SCALE GENOMIC DNA]</scope>
    <source>
        <strain evidence="5">RS831</strain>
        <tissue evidence="5">Whole body</tissue>
    </source>
</reference>
<feature type="chain" id="PRO_5018525201" description="C-type lectin domain-containing protein" evidence="3">
    <location>
        <begin position="22"/>
        <end position="376"/>
    </location>
</feature>
<evidence type="ECO:0000256" key="3">
    <source>
        <dbReference type="SAM" id="SignalP"/>
    </source>
</evidence>
<dbReference type="Gene3D" id="3.10.100.10">
    <property type="entry name" value="Mannose-Binding Protein A, subunit A"/>
    <property type="match status" value="1"/>
</dbReference>
<evidence type="ECO:0000313" key="5">
    <source>
        <dbReference type="EMBL" id="RVE75812.1"/>
    </source>
</evidence>
<evidence type="ECO:0000259" key="4">
    <source>
        <dbReference type="PROSITE" id="PS50041"/>
    </source>
</evidence>
<evidence type="ECO:0000313" key="6">
    <source>
        <dbReference type="Proteomes" id="UP000283210"/>
    </source>
</evidence>
<keyword evidence="3" id="KW-0732">Signal</keyword>
<protein>
    <recommendedName>
        <fullName evidence="4">C-type lectin domain-containing protein</fullName>
    </recommendedName>
</protein>
<keyword evidence="1" id="KW-0430">Lectin</keyword>
<dbReference type="OrthoDB" id="6337382at2759"/>
<dbReference type="Gene3D" id="1.20.5.1000">
    <property type="entry name" value="arf6 gtpase in complex with a specific effector, jip4"/>
    <property type="match status" value="1"/>
</dbReference>
<gene>
    <name evidence="5" type="ORF">OJAV_G00002380</name>
</gene>
<dbReference type="GO" id="GO:0030246">
    <property type="term" value="F:carbohydrate binding"/>
    <property type="evidence" value="ECO:0007669"/>
    <property type="project" value="UniProtKB-KW"/>
</dbReference>
<dbReference type="SUPFAM" id="SSF56436">
    <property type="entry name" value="C-type lectin-like"/>
    <property type="match status" value="1"/>
</dbReference>
<dbReference type="Proteomes" id="UP000283210">
    <property type="component" value="Chromosome 1"/>
</dbReference>
<accession>A0A3S2Q195</accession>
<dbReference type="InterPro" id="IPR033989">
    <property type="entry name" value="CD209-like_CTLD"/>
</dbReference>
<keyword evidence="6" id="KW-1185">Reference proteome</keyword>
<dbReference type="SMART" id="SM00034">
    <property type="entry name" value="CLECT"/>
    <property type="match status" value="1"/>
</dbReference>
<proteinExistence type="predicted"/>
<feature type="signal peptide" evidence="3">
    <location>
        <begin position="1"/>
        <end position="21"/>
    </location>
</feature>
<evidence type="ECO:0000256" key="1">
    <source>
        <dbReference type="ARBA" id="ARBA00022734"/>
    </source>
</evidence>
<dbReference type="InterPro" id="IPR050111">
    <property type="entry name" value="C-type_lectin/snaclec_domain"/>
</dbReference>
<reference evidence="5 6" key="1">
    <citation type="submission" date="2018-11" db="EMBL/GenBank/DDBJ databases">
        <authorList>
            <person name="Lopez-Roques C."/>
            <person name="Donnadieu C."/>
            <person name="Bouchez O."/>
            <person name="Klopp C."/>
            <person name="Cabau C."/>
            <person name="Zahm M."/>
        </authorList>
    </citation>
    <scope>NUCLEOTIDE SEQUENCE [LARGE SCALE GENOMIC DNA]</scope>
    <source>
        <strain evidence="5">RS831</strain>
        <tissue evidence="5">Whole body</tissue>
    </source>
</reference>
<name>A0A3S2Q195_ORYJA</name>